<evidence type="ECO:0000313" key="3">
    <source>
        <dbReference type="Proteomes" id="UP001596099"/>
    </source>
</evidence>
<accession>A0ABD5RI67</accession>
<keyword evidence="3" id="KW-1185">Reference proteome</keyword>
<reference evidence="2 3" key="1">
    <citation type="journal article" date="2019" name="Int. J. Syst. Evol. Microbiol.">
        <title>The Global Catalogue of Microorganisms (GCM) 10K type strain sequencing project: providing services to taxonomists for standard genome sequencing and annotation.</title>
        <authorList>
            <consortium name="The Broad Institute Genomics Platform"/>
            <consortium name="The Broad Institute Genome Sequencing Center for Infectious Disease"/>
            <person name="Wu L."/>
            <person name="Ma J."/>
        </authorList>
    </citation>
    <scope>NUCLEOTIDE SEQUENCE [LARGE SCALE GENOMIC DNA]</scope>
    <source>
        <strain evidence="2 3">CGMCC 1.12543</strain>
    </source>
</reference>
<feature type="transmembrane region" description="Helical" evidence="1">
    <location>
        <begin position="47"/>
        <end position="66"/>
    </location>
</feature>
<sequence>MSTPDTATADAAVAEEDTGVNWGLAITAGIMALLIGGLGAWATANLFGIAPVVFLIGLVGGAYYLYQKPLKSAAVGTGLYIMAIEMILTPIMFYLPVLFSTEGQEGAEAAGTAIGSVLGLVIWGFVFLLLAIVAGVIGYFANRRAKKKLNASVN</sequence>
<dbReference type="RefSeq" id="WP_247418672.1">
    <property type="nucleotide sequence ID" value="NZ_JALLGW010000002.1"/>
</dbReference>
<keyword evidence="1" id="KW-1133">Transmembrane helix</keyword>
<feature type="transmembrane region" description="Helical" evidence="1">
    <location>
        <begin position="78"/>
        <end position="97"/>
    </location>
</feature>
<feature type="transmembrane region" description="Helical" evidence="1">
    <location>
        <begin position="20"/>
        <end position="41"/>
    </location>
</feature>
<protein>
    <submittedName>
        <fullName evidence="2">Uncharacterized protein</fullName>
    </submittedName>
</protein>
<proteinExistence type="predicted"/>
<evidence type="ECO:0000256" key="1">
    <source>
        <dbReference type="SAM" id="Phobius"/>
    </source>
</evidence>
<comment type="caution">
    <text evidence="2">The sequence shown here is derived from an EMBL/GenBank/DDBJ whole genome shotgun (WGS) entry which is preliminary data.</text>
</comment>
<keyword evidence="1" id="KW-0472">Membrane</keyword>
<dbReference type="EMBL" id="JBHSQH010000001">
    <property type="protein sequence ID" value="MFC5970043.1"/>
    <property type="molecule type" value="Genomic_DNA"/>
</dbReference>
<feature type="transmembrane region" description="Helical" evidence="1">
    <location>
        <begin position="117"/>
        <end position="141"/>
    </location>
</feature>
<name>A0ABD5RI67_9EURY</name>
<gene>
    <name evidence="2" type="ORF">ACFPYI_01745</name>
</gene>
<organism evidence="2 3">
    <name type="scientific">Halomarina salina</name>
    <dbReference type="NCBI Taxonomy" id="1872699"/>
    <lineage>
        <taxon>Archaea</taxon>
        <taxon>Methanobacteriati</taxon>
        <taxon>Methanobacteriota</taxon>
        <taxon>Stenosarchaea group</taxon>
        <taxon>Halobacteria</taxon>
        <taxon>Halobacteriales</taxon>
        <taxon>Natronomonadaceae</taxon>
        <taxon>Halomarina</taxon>
    </lineage>
</organism>
<dbReference type="Proteomes" id="UP001596099">
    <property type="component" value="Unassembled WGS sequence"/>
</dbReference>
<evidence type="ECO:0000313" key="2">
    <source>
        <dbReference type="EMBL" id="MFC5970043.1"/>
    </source>
</evidence>
<keyword evidence="1" id="KW-0812">Transmembrane</keyword>
<dbReference type="AlphaFoldDB" id="A0ABD5RI67"/>